<name>A0A7J0GUH1_9ERIC</name>
<reference evidence="2 3" key="1">
    <citation type="submission" date="2019-07" db="EMBL/GenBank/DDBJ databases">
        <title>De Novo Assembly of kiwifruit Actinidia rufa.</title>
        <authorList>
            <person name="Sugita-Konishi S."/>
            <person name="Sato K."/>
            <person name="Mori E."/>
            <person name="Abe Y."/>
            <person name="Kisaki G."/>
            <person name="Hamano K."/>
            <person name="Suezawa K."/>
            <person name="Otani M."/>
            <person name="Fukuda T."/>
            <person name="Manabe T."/>
            <person name="Gomi K."/>
            <person name="Tabuchi M."/>
            <person name="Akimitsu K."/>
            <person name="Kataoka I."/>
        </authorList>
    </citation>
    <scope>NUCLEOTIDE SEQUENCE [LARGE SCALE GENOMIC DNA]</scope>
    <source>
        <strain evidence="3">cv. Fuchu</strain>
    </source>
</reference>
<dbReference type="OrthoDB" id="747498at2759"/>
<evidence type="ECO:0000313" key="3">
    <source>
        <dbReference type="Proteomes" id="UP000585474"/>
    </source>
</evidence>
<comment type="caution">
    <text evidence="2">The sequence shown here is derived from an EMBL/GenBank/DDBJ whole genome shotgun (WGS) entry which is preliminary data.</text>
</comment>
<dbReference type="EMBL" id="BJWL01000024">
    <property type="protein sequence ID" value="GFZ14479.1"/>
    <property type="molecule type" value="Genomic_DNA"/>
</dbReference>
<keyword evidence="3" id="KW-1185">Reference proteome</keyword>
<feature type="compositionally biased region" description="Basic and acidic residues" evidence="1">
    <location>
        <begin position="1"/>
        <end position="20"/>
    </location>
</feature>
<accession>A0A7J0GUH1</accession>
<dbReference type="AlphaFoldDB" id="A0A7J0GUH1"/>
<sequence length="76" mass="8230">MLKKKNQSESGDKPQIETEKQSSSWLAEAGKSELEKSSQAPGRERHRQRPSGLTNIAAARSKSLHPSLLSISEGGS</sequence>
<protein>
    <submittedName>
        <fullName evidence="2">Uncharacterized protein</fullName>
    </submittedName>
</protein>
<organism evidence="2 3">
    <name type="scientific">Actinidia rufa</name>
    <dbReference type="NCBI Taxonomy" id="165716"/>
    <lineage>
        <taxon>Eukaryota</taxon>
        <taxon>Viridiplantae</taxon>
        <taxon>Streptophyta</taxon>
        <taxon>Embryophyta</taxon>
        <taxon>Tracheophyta</taxon>
        <taxon>Spermatophyta</taxon>
        <taxon>Magnoliopsida</taxon>
        <taxon>eudicotyledons</taxon>
        <taxon>Gunneridae</taxon>
        <taxon>Pentapetalae</taxon>
        <taxon>asterids</taxon>
        <taxon>Ericales</taxon>
        <taxon>Actinidiaceae</taxon>
        <taxon>Actinidia</taxon>
    </lineage>
</organism>
<evidence type="ECO:0000256" key="1">
    <source>
        <dbReference type="SAM" id="MobiDB-lite"/>
    </source>
</evidence>
<dbReference type="Proteomes" id="UP000585474">
    <property type="component" value="Unassembled WGS sequence"/>
</dbReference>
<gene>
    <name evidence="2" type="ORF">Acr_24g0006690</name>
</gene>
<feature type="region of interest" description="Disordered" evidence="1">
    <location>
        <begin position="1"/>
        <end position="76"/>
    </location>
</feature>
<proteinExistence type="predicted"/>
<evidence type="ECO:0000313" key="2">
    <source>
        <dbReference type="EMBL" id="GFZ14479.1"/>
    </source>
</evidence>